<dbReference type="SUPFAM" id="SSF46785">
    <property type="entry name" value="Winged helix' DNA-binding domain"/>
    <property type="match status" value="1"/>
</dbReference>
<dbReference type="PROSITE" id="PS50042">
    <property type="entry name" value="CNMP_BINDING_3"/>
    <property type="match status" value="1"/>
</dbReference>
<dbReference type="InterPro" id="IPR018488">
    <property type="entry name" value="cNMP-bd_CS"/>
</dbReference>
<dbReference type="Gene3D" id="1.10.10.10">
    <property type="entry name" value="Winged helix-like DNA-binding domain superfamily/Winged helix DNA-binding domain"/>
    <property type="match status" value="1"/>
</dbReference>
<dbReference type="RefSeq" id="WP_185131743.1">
    <property type="nucleotide sequence ID" value="NZ_JACJVO010000032.1"/>
</dbReference>
<keyword evidence="4" id="KW-1185">Reference proteome</keyword>
<dbReference type="AlphaFoldDB" id="A0A7X0SQA0"/>
<dbReference type="CDD" id="cd00038">
    <property type="entry name" value="CAP_ED"/>
    <property type="match status" value="1"/>
</dbReference>
<dbReference type="PROSITE" id="PS00889">
    <property type="entry name" value="CNMP_BINDING_2"/>
    <property type="match status" value="1"/>
</dbReference>
<reference evidence="3 4" key="1">
    <citation type="submission" date="2020-08" db="EMBL/GenBank/DDBJ databases">
        <title>Cohnella phylogeny.</title>
        <authorList>
            <person name="Dunlap C."/>
        </authorList>
    </citation>
    <scope>NUCLEOTIDE SEQUENCE [LARGE SCALE GENOMIC DNA]</scope>
    <source>
        <strain evidence="3 4">CBP 2801</strain>
    </source>
</reference>
<dbReference type="PANTHER" id="PTHR23011:SF28">
    <property type="entry name" value="CYCLIC NUCLEOTIDE-BINDING DOMAIN CONTAINING PROTEIN"/>
    <property type="match status" value="1"/>
</dbReference>
<proteinExistence type="predicted"/>
<protein>
    <submittedName>
        <fullName evidence="3">Crp/Fnr family transcriptional regulator</fullName>
    </submittedName>
</protein>
<comment type="caution">
    <text evidence="3">The sequence shown here is derived from an EMBL/GenBank/DDBJ whole genome shotgun (WGS) entry which is preliminary data.</text>
</comment>
<dbReference type="InterPro" id="IPR018490">
    <property type="entry name" value="cNMP-bd_dom_sf"/>
</dbReference>
<evidence type="ECO:0000256" key="1">
    <source>
        <dbReference type="ARBA" id="ARBA00023159"/>
    </source>
</evidence>
<dbReference type="SMART" id="SM00100">
    <property type="entry name" value="cNMP"/>
    <property type="match status" value="1"/>
</dbReference>
<feature type="domain" description="Cyclic nucleotide-binding" evidence="2">
    <location>
        <begin position="79"/>
        <end position="199"/>
    </location>
</feature>
<evidence type="ECO:0000313" key="3">
    <source>
        <dbReference type="EMBL" id="MBB6734089.1"/>
    </source>
</evidence>
<dbReference type="Proteomes" id="UP000564644">
    <property type="component" value="Unassembled WGS sequence"/>
</dbReference>
<accession>A0A7X0SQA0</accession>
<dbReference type="InterPro" id="IPR036388">
    <property type="entry name" value="WH-like_DNA-bd_sf"/>
</dbReference>
<dbReference type="EMBL" id="JACJVO010000032">
    <property type="protein sequence ID" value="MBB6734089.1"/>
    <property type="molecule type" value="Genomic_DNA"/>
</dbReference>
<dbReference type="Gene3D" id="2.60.120.10">
    <property type="entry name" value="Jelly Rolls"/>
    <property type="match status" value="1"/>
</dbReference>
<evidence type="ECO:0000313" key="4">
    <source>
        <dbReference type="Proteomes" id="UP000564644"/>
    </source>
</evidence>
<sequence length="289" mass="32800">MQVAKDVYSADQLKLISSGTVLTDNHLARLKRHLVREIEIADGKSKLVYPGIEPRRQAAAVPSRDEKEDLRAAIQRLPLFANFAEEHTSLILQHSKRARLGAHTVLFREKEQGHTFFMILQGSVKIYSRSDTGKEKILSVLTAGEGVGELSLIDGKPRSASALTLEETELLVISRDSFLKLLKGNFEMIRSLMADLADRLRKTNEHVNDLAFRDPHTRVIKNLIQLARRFGQRSEEYVLVKMPLNDDELSQMAGVKKRVLGDVIRQLEVKQVLRMHEDSFELNLSKLRS</sequence>
<dbReference type="SUPFAM" id="SSF51206">
    <property type="entry name" value="cAMP-binding domain-like"/>
    <property type="match status" value="1"/>
</dbReference>
<dbReference type="InterPro" id="IPR036390">
    <property type="entry name" value="WH_DNA-bd_sf"/>
</dbReference>
<dbReference type="InterPro" id="IPR014710">
    <property type="entry name" value="RmlC-like_jellyroll"/>
</dbReference>
<dbReference type="PANTHER" id="PTHR23011">
    <property type="entry name" value="CYCLIC NUCLEOTIDE-BINDING DOMAIN CONTAINING PROTEIN"/>
    <property type="match status" value="1"/>
</dbReference>
<dbReference type="InterPro" id="IPR000595">
    <property type="entry name" value="cNMP-bd_dom"/>
</dbReference>
<gene>
    <name evidence="3" type="ORF">H7C18_24510</name>
</gene>
<keyword evidence="1" id="KW-0010">Activator</keyword>
<organism evidence="3 4">
    <name type="scientific">Cohnella zeiphila</name>
    <dbReference type="NCBI Taxonomy" id="2761120"/>
    <lineage>
        <taxon>Bacteria</taxon>
        <taxon>Bacillati</taxon>
        <taxon>Bacillota</taxon>
        <taxon>Bacilli</taxon>
        <taxon>Bacillales</taxon>
        <taxon>Paenibacillaceae</taxon>
        <taxon>Cohnella</taxon>
    </lineage>
</organism>
<evidence type="ECO:0000259" key="2">
    <source>
        <dbReference type="PROSITE" id="PS50042"/>
    </source>
</evidence>
<dbReference type="Pfam" id="PF00027">
    <property type="entry name" value="cNMP_binding"/>
    <property type="match status" value="1"/>
</dbReference>
<name>A0A7X0SQA0_9BACL</name>